<evidence type="ECO:0000256" key="1">
    <source>
        <dbReference type="ARBA" id="ARBA00022737"/>
    </source>
</evidence>
<dbReference type="SUPFAM" id="SSF48452">
    <property type="entry name" value="TPR-like"/>
    <property type="match status" value="1"/>
</dbReference>
<feature type="region of interest" description="Disordered" evidence="4">
    <location>
        <begin position="219"/>
        <end position="246"/>
    </location>
</feature>
<dbReference type="InterPro" id="IPR019734">
    <property type="entry name" value="TPR_rpt"/>
</dbReference>
<reference evidence="6" key="1">
    <citation type="journal article" date="2021" name="Proc. Natl. Acad. Sci. U.S.A.">
        <title>Three genomes in the algal genus Volvox reveal the fate of a haploid sex-determining region after a transition to homothallism.</title>
        <authorList>
            <person name="Yamamoto K."/>
            <person name="Hamaji T."/>
            <person name="Kawai-Toyooka H."/>
            <person name="Matsuzaki R."/>
            <person name="Takahashi F."/>
            <person name="Nishimura Y."/>
            <person name="Kawachi M."/>
            <person name="Noguchi H."/>
            <person name="Minakuchi Y."/>
            <person name="Umen J.G."/>
            <person name="Toyoda A."/>
            <person name="Nozaki H."/>
        </authorList>
    </citation>
    <scope>NUCLEOTIDE SEQUENCE</scope>
    <source>
        <strain evidence="6">NIES-3780</strain>
    </source>
</reference>
<comment type="caution">
    <text evidence="6">The sequence shown here is derived from an EMBL/GenBank/DDBJ whole genome shotgun (WGS) entry which is preliminary data.</text>
</comment>
<dbReference type="InterPro" id="IPR011990">
    <property type="entry name" value="TPR-like_helical_dom_sf"/>
</dbReference>
<evidence type="ECO:0000259" key="5">
    <source>
        <dbReference type="Pfam" id="PF13877"/>
    </source>
</evidence>
<evidence type="ECO:0000313" key="6">
    <source>
        <dbReference type="EMBL" id="GIL65019.1"/>
    </source>
</evidence>
<feature type="repeat" description="TPR" evidence="3">
    <location>
        <begin position="254"/>
        <end position="287"/>
    </location>
</feature>
<dbReference type="InterPro" id="IPR013105">
    <property type="entry name" value="TPR_2"/>
</dbReference>
<dbReference type="EMBL" id="BNCO01000072">
    <property type="protein sequence ID" value="GIL65019.1"/>
    <property type="molecule type" value="Genomic_DNA"/>
</dbReference>
<feature type="region of interest" description="Disordered" evidence="4">
    <location>
        <begin position="440"/>
        <end position="487"/>
    </location>
</feature>
<sequence length="628" mass="64972">MDVQFQIRQNAMEMQEYMKELFDWQTSIKKKERALMANVGAANSQSSTTPAPRGRASGAVAPPPADLMQPALGPKGPAEASKTPPTPAKAKQPDPSGDDKKNAAAHTYTSYRKWDKFDIDAALASDDDEPGPSSKIQGHNTGGSSKESSIGPSRIYPDLPTSGASPSPATAAGAVAPPLPALGFAPVSSKEGISITARDPGTGFTEDLLKPVATTRISKPAANGSSANAQQGKPPGAPTATILPPIRNTQPATADAWRARGNDLFKAGEYESAYECYSRSVGMQPTCLGHANRAMALLRLRRWQEAVDECTRAIELDPSYVKAYQRRAAAHRQLGASLETARDWEQALRLEPENRATAADRDASLEQLLSEGKLQPPSRRIVVPVSWVLPPPPQLPSRQQQPQQQGQEQHAPAMAVAAAASPVLPAGGGAGVGTEVVGGAAAPASDSSSSMGPPTAMAPSPQLSLPLPQQQEAAATGTPSATTLRGATSTTAAAAAAAAAKAAAAGGGGTSGNMKSVPRTSVEFEASWRSMAGDLRRQAAYLAAIPPASLPAIFKNSLTAPVLASLVRCLLSGMMPLEAVPATDVSSTSSISESRSARGAVSPVQGVALLEGLTQVARFDLMVMSVPS</sequence>
<gene>
    <name evidence="6" type="ORF">Vafri_18783</name>
</gene>
<feature type="compositionally biased region" description="Polar residues" evidence="4">
    <location>
        <begin position="134"/>
        <end position="151"/>
    </location>
</feature>
<dbReference type="PANTHER" id="PTHR47329">
    <property type="entry name" value="OS05G0129900 PROTEIN"/>
    <property type="match status" value="1"/>
</dbReference>
<dbReference type="Pfam" id="PF07719">
    <property type="entry name" value="TPR_2"/>
    <property type="match status" value="1"/>
</dbReference>
<feature type="compositionally biased region" description="Low complexity" evidence="4">
    <location>
        <begin position="396"/>
        <end position="415"/>
    </location>
</feature>
<proteinExistence type="predicted"/>
<feature type="region of interest" description="Disordered" evidence="4">
    <location>
        <begin position="392"/>
        <end position="415"/>
    </location>
</feature>
<feature type="compositionally biased region" description="Polar residues" evidence="4">
    <location>
        <begin position="41"/>
        <end position="50"/>
    </location>
</feature>
<dbReference type="Proteomes" id="UP000747399">
    <property type="component" value="Unassembled WGS sequence"/>
</dbReference>
<evidence type="ECO:0000313" key="7">
    <source>
        <dbReference type="Proteomes" id="UP000747399"/>
    </source>
</evidence>
<dbReference type="AlphaFoldDB" id="A0A8J4F929"/>
<protein>
    <recommendedName>
        <fullName evidence="5">RNA-polymerase II-associated protein 3-like C-terminal domain-containing protein</fullName>
    </recommendedName>
</protein>
<dbReference type="SMART" id="SM00028">
    <property type="entry name" value="TPR"/>
    <property type="match status" value="3"/>
</dbReference>
<feature type="compositionally biased region" description="Low complexity" evidence="4">
    <location>
        <begin position="159"/>
        <end position="172"/>
    </location>
</feature>
<keyword evidence="2 3" id="KW-0802">TPR repeat</keyword>
<dbReference type="PANTHER" id="PTHR47329:SF1">
    <property type="entry name" value="OS05G0129900 PROTEIN"/>
    <property type="match status" value="1"/>
</dbReference>
<dbReference type="InterPro" id="IPR025986">
    <property type="entry name" value="RPAP3-like_C"/>
</dbReference>
<feature type="region of interest" description="Disordered" evidence="4">
    <location>
        <begin position="39"/>
        <end position="103"/>
    </location>
</feature>
<feature type="compositionally biased region" description="Low complexity" evidence="4">
    <location>
        <begin position="440"/>
        <end position="471"/>
    </location>
</feature>
<evidence type="ECO:0000256" key="3">
    <source>
        <dbReference type="PROSITE-ProRule" id="PRU00339"/>
    </source>
</evidence>
<dbReference type="Gene3D" id="1.25.40.10">
    <property type="entry name" value="Tetratricopeptide repeat domain"/>
    <property type="match status" value="1"/>
</dbReference>
<dbReference type="Pfam" id="PF13877">
    <property type="entry name" value="RPAP3_C"/>
    <property type="match status" value="1"/>
</dbReference>
<evidence type="ECO:0000256" key="2">
    <source>
        <dbReference type="ARBA" id="ARBA00022803"/>
    </source>
</evidence>
<organism evidence="6 7">
    <name type="scientific">Volvox africanus</name>
    <dbReference type="NCBI Taxonomy" id="51714"/>
    <lineage>
        <taxon>Eukaryota</taxon>
        <taxon>Viridiplantae</taxon>
        <taxon>Chlorophyta</taxon>
        <taxon>core chlorophytes</taxon>
        <taxon>Chlorophyceae</taxon>
        <taxon>CS clade</taxon>
        <taxon>Chlamydomonadales</taxon>
        <taxon>Volvocaceae</taxon>
        <taxon>Volvox</taxon>
    </lineage>
</organism>
<feature type="non-terminal residue" evidence="6">
    <location>
        <position position="1"/>
    </location>
</feature>
<keyword evidence="7" id="KW-1185">Reference proteome</keyword>
<feature type="region of interest" description="Disordered" evidence="4">
    <location>
        <begin position="123"/>
        <end position="172"/>
    </location>
</feature>
<feature type="compositionally biased region" description="Low complexity" evidence="4">
    <location>
        <begin position="77"/>
        <end position="95"/>
    </location>
</feature>
<dbReference type="PROSITE" id="PS50005">
    <property type="entry name" value="TPR"/>
    <property type="match status" value="1"/>
</dbReference>
<feature type="domain" description="RNA-polymerase II-associated protein 3-like C-terminal" evidence="5">
    <location>
        <begin position="518"/>
        <end position="625"/>
    </location>
</feature>
<keyword evidence="1" id="KW-0677">Repeat</keyword>
<name>A0A8J4F929_9CHLO</name>
<accession>A0A8J4F929</accession>
<evidence type="ECO:0000256" key="4">
    <source>
        <dbReference type="SAM" id="MobiDB-lite"/>
    </source>
</evidence>